<evidence type="ECO:0000256" key="6">
    <source>
        <dbReference type="SAM" id="MobiDB-lite"/>
    </source>
</evidence>
<sequence length="1077" mass="122768">MAQIVSDLVVAPVVKFMASHITKHLGYVFCSTKHVTSMKDKLKDLVDTSTEVIEHKNRNETNDKEIPARVEAWLGDVEKVKDQVQSIPNDDIGCFHMKNRYRVGRNASKATMRIQELISKYSEITWTDAPLPTGRATSSTTSTLLSSSPGGDDFKSRNVPFNDALKLLQQDDNKSQVIALCGMGGVGKTTMMEQLKKVAEDKKMFDFFVKVTLGRNPNMLSIQNDIAICIGGESLHEATVTARGETLQRKFEKKLEKDKKKILVILDDVWEKVEIKDIGLTSPLPKGVKLLLTSRDSNICTQIADASLLQVVQVNVLSDAEAQNFLSKYTGISKEHDQDRFQIGCDIVKKCGNLPLAIKLIGTTLKHKKIHVWRDTLVRLKNHDLDDNVQEIIRISYEFVKNDDDKAIFLHCGLFPEDSDIQIEDLVRHAWGLKLFKNVSTLRVARDRIKTCVENLADANLLMHSEHLGCVKLHDLVLAFVLARVSEGDFAWIVNHGDVSSWGRDEMNESCKRISLTCMGMPEFPRDFKYPDLSFIQLMDGDQSLKFPDDFYASMENLKVIAFYNMRYPPLPTSLQFLTNLKSLCLHRCELMADWSYIGDLVNLEVLSLVYCDINKLPSTIGNLRKLKLLDLTGCAADLHIDNGVFINLVKLEELYMRGPYNKGIHFTGANLKELKMLSCQLCALEVEFFQMNKLKDLSFEKLDKFKISIGRSYFEFETTSFKTRLVLNLMADHRSGLVDYKIHELVKKSESLSLSMKHMSHLEDFVPVNPYDQSFFLYLRDFHVEYCGNLKYLFPTHVTRGLRKLERLTISFCSVLEAVVHDYNGEINGKGEMIIFEELKYLWLGTLPKLVRLFPVDSVVELPQLVELEVYRLPSITSIYPDNKNTSALQQALFNSQVRTSELKKVVIGGMENLEQIWPSSSEEEFDNIPMLKNIRVEVCDKLVNLFPTNPMRLLKDLEEITISWCSSLREIFNIDLECFGEVEQVINISLRYICVGRLNEEDCHVWSVKGGERNSSFHDFDTTGWVRKPYVSDMIYEKTSHQPSPNLIRLRRERGNLGEASSGQAGADTRMKGKL</sequence>
<dbReference type="Gramene" id="mRNA:HanXRQr2_Chr02g0083631">
    <property type="protein sequence ID" value="mRNA:HanXRQr2_Chr02g0083631"/>
    <property type="gene ID" value="HanXRQr2_Chr02g0083631"/>
</dbReference>
<evidence type="ECO:0000313" key="9">
    <source>
        <dbReference type="EMBL" id="KAF5819970.1"/>
    </source>
</evidence>
<dbReference type="Gene3D" id="1.10.10.10">
    <property type="entry name" value="Winged helix-like DNA-binding domain superfamily/Winged helix DNA-binding domain"/>
    <property type="match status" value="1"/>
</dbReference>
<keyword evidence="4" id="KW-0611">Plant defense</keyword>
<dbReference type="InterPro" id="IPR050905">
    <property type="entry name" value="Plant_NBS-LRR"/>
</dbReference>
<dbReference type="PANTHER" id="PTHR33463:SF222">
    <property type="entry name" value="NB-ARC-RELATED"/>
    <property type="match status" value="1"/>
</dbReference>
<evidence type="ECO:0000256" key="3">
    <source>
        <dbReference type="ARBA" id="ARBA00022737"/>
    </source>
</evidence>
<reference evidence="9" key="1">
    <citation type="journal article" date="2017" name="Nature">
        <title>The sunflower genome provides insights into oil metabolism, flowering and Asterid evolution.</title>
        <authorList>
            <person name="Badouin H."/>
            <person name="Gouzy J."/>
            <person name="Grassa C.J."/>
            <person name="Murat F."/>
            <person name="Staton S.E."/>
            <person name="Cottret L."/>
            <person name="Lelandais-Briere C."/>
            <person name="Owens G.L."/>
            <person name="Carrere S."/>
            <person name="Mayjonade B."/>
            <person name="Legrand L."/>
            <person name="Gill N."/>
            <person name="Kane N.C."/>
            <person name="Bowers J.E."/>
            <person name="Hubner S."/>
            <person name="Bellec A."/>
            <person name="Berard A."/>
            <person name="Berges H."/>
            <person name="Blanchet N."/>
            <person name="Boniface M.C."/>
            <person name="Brunel D."/>
            <person name="Catrice O."/>
            <person name="Chaidir N."/>
            <person name="Claudel C."/>
            <person name="Donnadieu C."/>
            <person name="Faraut T."/>
            <person name="Fievet G."/>
            <person name="Helmstetter N."/>
            <person name="King M."/>
            <person name="Knapp S.J."/>
            <person name="Lai Z."/>
            <person name="Le Paslier M.C."/>
            <person name="Lippi Y."/>
            <person name="Lorenzon L."/>
            <person name="Mandel J.R."/>
            <person name="Marage G."/>
            <person name="Marchand G."/>
            <person name="Marquand E."/>
            <person name="Bret-Mestries E."/>
            <person name="Morien E."/>
            <person name="Nambeesan S."/>
            <person name="Nguyen T."/>
            <person name="Pegot-Espagnet P."/>
            <person name="Pouilly N."/>
            <person name="Raftis F."/>
            <person name="Sallet E."/>
            <person name="Schiex T."/>
            <person name="Thomas J."/>
            <person name="Vandecasteele C."/>
            <person name="Vares D."/>
            <person name="Vear F."/>
            <person name="Vautrin S."/>
            <person name="Crespi M."/>
            <person name="Mangin B."/>
            <person name="Burke J.M."/>
            <person name="Salse J."/>
            <person name="Munos S."/>
            <person name="Vincourt P."/>
            <person name="Rieseberg L.H."/>
            <person name="Langlade N.B."/>
        </authorList>
    </citation>
    <scope>NUCLEOTIDE SEQUENCE</scope>
    <source>
        <tissue evidence="9">Leaves</tissue>
    </source>
</reference>
<keyword evidence="3" id="KW-0677">Repeat</keyword>
<feature type="region of interest" description="Disordered" evidence="6">
    <location>
        <begin position="132"/>
        <end position="152"/>
    </location>
</feature>
<evidence type="ECO:0000256" key="1">
    <source>
        <dbReference type="ARBA" id="ARBA00008894"/>
    </source>
</evidence>
<evidence type="ECO:0000259" key="7">
    <source>
        <dbReference type="Pfam" id="PF00931"/>
    </source>
</evidence>
<keyword evidence="9" id="KW-0378">Hydrolase</keyword>
<evidence type="ECO:0000313" key="10">
    <source>
        <dbReference type="Proteomes" id="UP000215914"/>
    </source>
</evidence>
<dbReference type="SUPFAM" id="SSF52540">
    <property type="entry name" value="P-loop containing nucleoside triphosphate hydrolases"/>
    <property type="match status" value="1"/>
</dbReference>
<proteinExistence type="inferred from homology"/>
<dbReference type="Gene3D" id="3.80.10.10">
    <property type="entry name" value="Ribonuclease Inhibitor"/>
    <property type="match status" value="2"/>
</dbReference>
<dbReference type="InterPro" id="IPR042197">
    <property type="entry name" value="Apaf_helical"/>
</dbReference>
<gene>
    <name evidence="9" type="ORF">HanXRQr2_Chr02g0083631</name>
</gene>
<keyword evidence="5" id="KW-0547">Nucleotide-binding</keyword>
<comment type="similarity">
    <text evidence="1">Belongs to the disease resistance NB-LRR family.</text>
</comment>
<dbReference type="Gene3D" id="3.40.50.300">
    <property type="entry name" value="P-loop containing nucleotide triphosphate hydrolases"/>
    <property type="match status" value="1"/>
</dbReference>
<dbReference type="EMBL" id="MNCJ02000317">
    <property type="protein sequence ID" value="KAF5819970.1"/>
    <property type="molecule type" value="Genomic_DNA"/>
</dbReference>
<reference evidence="9" key="2">
    <citation type="submission" date="2020-06" db="EMBL/GenBank/DDBJ databases">
        <title>Helianthus annuus Genome sequencing and assembly Release 2.</title>
        <authorList>
            <person name="Gouzy J."/>
            <person name="Langlade N."/>
            <person name="Munos S."/>
        </authorList>
    </citation>
    <scope>NUCLEOTIDE SEQUENCE</scope>
    <source>
        <tissue evidence="9">Leaves</tissue>
    </source>
</reference>
<dbReference type="Gene3D" id="1.10.8.430">
    <property type="entry name" value="Helical domain of apoptotic protease-activating factors"/>
    <property type="match status" value="1"/>
</dbReference>
<organism evidence="9 10">
    <name type="scientific">Helianthus annuus</name>
    <name type="common">Common sunflower</name>
    <dbReference type="NCBI Taxonomy" id="4232"/>
    <lineage>
        <taxon>Eukaryota</taxon>
        <taxon>Viridiplantae</taxon>
        <taxon>Streptophyta</taxon>
        <taxon>Embryophyta</taxon>
        <taxon>Tracheophyta</taxon>
        <taxon>Spermatophyta</taxon>
        <taxon>Magnoliopsida</taxon>
        <taxon>eudicotyledons</taxon>
        <taxon>Gunneridae</taxon>
        <taxon>Pentapetalae</taxon>
        <taxon>asterids</taxon>
        <taxon>campanulids</taxon>
        <taxon>Asterales</taxon>
        <taxon>Asteraceae</taxon>
        <taxon>Asteroideae</taxon>
        <taxon>Heliantheae alliance</taxon>
        <taxon>Heliantheae</taxon>
        <taxon>Helianthus</taxon>
    </lineage>
</organism>
<evidence type="ECO:0000256" key="2">
    <source>
        <dbReference type="ARBA" id="ARBA00022614"/>
    </source>
</evidence>
<dbReference type="GO" id="GO:0006952">
    <property type="term" value="P:defense response"/>
    <property type="evidence" value="ECO:0007669"/>
    <property type="project" value="UniProtKB-KW"/>
</dbReference>
<dbReference type="InterPro" id="IPR057135">
    <property type="entry name" value="At4g27190-like_LRR"/>
</dbReference>
<keyword evidence="10" id="KW-1185">Reference proteome</keyword>
<feature type="domain" description="Disease resistance protein At4g27190-like leucine-rich repeats" evidence="8">
    <location>
        <begin position="747"/>
        <end position="814"/>
    </location>
</feature>
<protein>
    <submittedName>
        <fullName evidence="9">P-loop containing nucleoside triphosphate hydrolase, leucine-rich repeat domain superfamily</fullName>
    </submittedName>
</protein>
<dbReference type="Pfam" id="PF23247">
    <property type="entry name" value="LRR_RPS2"/>
    <property type="match status" value="2"/>
</dbReference>
<comment type="caution">
    <text evidence="9">The sequence shown here is derived from an EMBL/GenBank/DDBJ whole genome shotgun (WGS) entry which is preliminary data.</text>
</comment>
<dbReference type="PRINTS" id="PR00364">
    <property type="entry name" value="DISEASERSIST"/>
</dbReference>
<dbReference type="Pfam" id="PF00931">
    <property type="entry name" value="NB-ARC"/>
    <property type="match status" value="1"/>
</dbReference>
<keyword evidence="5" id="KW-0067">ATP-binding</keyword>
<evidence type="ECO:0000256" key="4">
    <source>
        <dbReference type="ARBA" id="ARBA00022821"/>
    </source>
</evidence>
<dbReference type="GO" id="GO:0005524">
    <property type="term" value="F:ATP binding"/>
    <property type="evidence" value="ECO:0007669"/>
    <property type="project" value="UniProtKB-KW"/>
</dbReference>
<dbReference type="PANTHER" id="PTHR33463">
    <property type="entry name" value="NB-ARC DOMAIN-CONTAINING PROTEIN-RELATED"/>
    <property type="match status" value="1"/>
</dbReference>
<dbReference type="InterPro" id="IPR032675">
    <property type="entry name" value="LRR_dom_sf"/>
</dbReference>
<dbReference type="GO" id="GO:0043531">
    <property type="term" value="F:ADP binding"/>
    <property type="evidence" value="ECO:0007669"/>
    <property type="project" value="InterPro"/>
</dbReference>
<dbReference type="OrthoDB" id="1898799at2759"/>
<evidence type="ECO:0000256" key="5">
    <source>
        <dbReference type="ARBA" id="ARBA00022840"/>
    </source>
</evidence>
<dbReference type="SUPFAM" id="SSF52058">
    <property type="entry name" value="L domain-like"/>
    <property type="match status" value="1"/>
</dbReference>
<dbReference type="Proteomes" id="UP000215914">
    <property type="component" value="Unassembled WGS sequence"/>
</dbReference>
<name>A0A9K3JSS8_HELAN</name>
<dbReference type="InterPro" id="IPR027417">
    <property type="entry name" value="P-loop_NTPase"/>
</dbReference>
<feature type="domain" description="NB-ARC" evidence="7">
    <location>
        <begin position="166"/>
        <end position="330"/>
    </location>
</feature>
<evidence type="ECO:0000259" key="8">
    <source>
        <dbReference type="Pfam" id="PF23247"/>
    </source>
</evidence>
<accession>A0A9K3JSS8</accession>
<feature type="compositionally biased region" description="Low complexity" evidence="6">
    <location>
        <begin position="137"/>
        <end position="148"/>
    </location>
</feature>
<dbReference type="GO" id="GO:0016787">
    <property type="term" value="F:hydrolase activity"/>
    <property type="evidence" value="ECO:0007669"/>
    <property type="project" value="UniProtKB-KW"/>
</dbReference>
<keyword evidence="2" id="KW-0433">Leucine-rich repeat</keyword>
<dbReference type="AlphaFoldDB" id="A0A9K3JSS8"/>
<dbReference type="InterPro" id="IPR002182">
    <property type="entry name" value="NB-ARC"/>
</dbReference>
<feature type="domain" description="Disease resistance protein At4g27190-like leucine-rich repeats" evidence="8">
    <location>
        <begin position="912"/>
        <end position="1002"/>
    </location>
</feature>
<dbReference type="InterPro" id="IPR036388">
    <property type="entry name" value="WH-like_DNA-bd_sf"/>
</dbReference>